<sequence>KLQNWEKVIVESLDENFLSEDKTKEKLNQIRIDRINSLQNPVQPKSKIPKRPRTPEDPILRKPNKAEKERNINGTPESQILNIISQYRKTLDNDSLKKFPRLKIKPVSDIIKKSYDNSKNKKSLLDVLYYMWVLGKDEKFLLENKYTKRRIEETETLTKELINYLYEEQPRKKTHISTYRLKKDKMYKPLKTYPLVYRKKGYSPFNPLWMQEEQLDEIRNIELIIGEYKESLFDKLSITQKNIDTIQSTLSEMMGYYKNENEKRDFLNLIVKVLVNGNIDVDEIEDESIRNIPRRETKKNKS</sequence>
<comment type="caution">
    <text evidence="1">The sequence shown here is derived from an EMBL/GenBank/DDBJ whole genome shotgun (WGS) entry which is preliminary data.</text>
</comment>
<evidence type="ECO:0000313" key="2">
    <source>
        <dbReference type="Proteomes" id="UP000789860"/>
    </source>
</evidence>
<protein>
    <submittedName>
        <fullName evidence="1">11353_t:CDS:1</fullName>
    </submittedName>
</protein>
<reference evidence="1" key="1">
    <citation type="submission" date="2021-06" db="EMBL/GenBank/DDBJ databases">
        <authorList>
            <person name="Kallberg Y."/>
            <person name="Tangrot J."/>
            <person name="Rosling A."/>
        </authorList>
    </citation>
    <scope>NUCLEOTIDE SEQUENCE</scope>
    <source>
        <strain evidence="1">AU212A</strain>
    </source>
</reference>
<gene>
    <name evidence="1" type="ORF">SCALOS_LOCUS5686</name>
</gene>
<name>A0ACA9MA70_9GLOM</name>
<dbReference type="Proteomes" id="UP000789860">
    <property type="component" value="Unassembled WGS sequence"/>
</dbReference>
<proteinExistence type="predicted"/>
<dbReference type="EMBL" id="CAJVPM010009686">
    <property type="protein sequence ID" value="CAG8566291.1"/>
    <property type="molecule type" value="Genomic_DNA"/>
</dbReference>
<accession>A0ACA9MA70</accession>
<organism evidence="1 2">
    <name type="scientific">Scutellospora calospora</name>
    <dbReference type="NCBI Taxonomy" id="85575"/>
    <lineage>
        <taxon>Eukaryota</taxon>
        <taxon>Fungi</taxon>
        <taxon>Fungi incertae sedis</taxon>
        <taxon>Mucoromycota</taxon>
        <taxon>Glomeromycotina</taxon>
        <taxon>Glomeromycetes</taxon>
        <taxon>Diversisporales</taxon>
        <taxon>Gigasporaceae</taxon>
        <taxon>Scutellospora</taxon>
    </lineage>
</organism>
<evidence type="ECO:0000313" key="1">
    <source>
        <dbReference type="EMBL" id="CAG8566291.1"/>
    </source>
</evidence>
<keyword evidence="2" id="KW-1185">Reference proteome</keyword>
<feature type="non-terminal residue" evidence="1">
    <location>
        <position position="1"/>
    </location>
</feature>